<comment type="caution">
    <text evidence="4">The sequence shown here is derived from an EMBL/GenBank/DDBJ whole genome shotgun (WGS) entry which is preliminary data.</text>
</comment>
<feature type="domain" description="Response regulatory" evidence="3">
    <location>
        <begin position="10"/>
        <end position="122"/>
    </location>
</feature>
<accession>A0ABR7AN86</accession>
<keyword evidence="1 2" id="KW-0597">Phosphoprotein</keyword>
<evidence type="ECO:0000256" key="1">
    <source>
        <dbReference type="ARBA" id="ARBA00022553"/>
    </source>
</evidence>
<dbReference type="InterPro" id="IPR050595">
    <property type="entry name" value="Bact_response_regulator"/>
</dbReference>
<dbReference type="Proteomes" id="UP000597613">
    <property type="component" value="Unassembled WGS sequence"/>
</dbReference>
<proteinExistence type="predicted"/>
<dbReference type="Gene3D" id="3.40.50.2300">
    <property type="match status" value="1"/>
</dbReference>
<dbReference type="PROSITE" id="PS50110">
    <property type="entry name" value="RESPONSE_REGULATORY"/>
    <property type="match status" value="1"/>
</dbReference>
<dbReference type="InterPro" id="IPR001789">
    <property type="entry name" value="Sig_transdc_resp-reg_receiver"/>
</dbReference>
<organism evidence="4 5">
    <name type="scientific">Sphingomonas albertensis</name>
    <dbReference type="NCBI Taxonomy" id="2762591"/>
    <lineage>
        <taxon>Bacteria</taxon>
        <taxon>Pseudomonadati</taxon>
        <taxon>Pseudomonadota</taxon>
        <taxon>Alphaproteobacteria</taxon>
        <taxon>Sphingomonadales</taxon>
        <taxon>Sphingomonadaceae</taxon>
        <taxon>Sphingomonas</taxon>
    </lineage>
</organism>
<dbReference type="EMBL" id="JACONT010000017">
    <property type="protein sequence ID" value="MBC3941921.1"/>
    <property type="molecule type" value="Genomic_DNA"/>
</dbReference>
<protein>
    <submittedName>
        <fullName evidence="4">Response regulator</fullName>
    </submittedName>
</protein>
<name>A0ABR7AN86_9SPHN</name>
<dbReference type="PANTHER" id="PTHR44591:SF25">
    <property type="entry name" value="CHEMOTAXIS TWO-COMPONENT RESPONSE REGULATOR"/>
    <property type="match status" value="1"/>
</dbReference>
<feature type="modified residue" description="4-aspartylphosphate" evidence="2">
    <location>
        <position position="57"/>
    </location>
</feature>
<dbReference type="RefSeq" id="WP_187503636.1">
    <property type="nucleotide sequence ID" value="NZ_JACONT010000017.1"/>
</dbReference>
<dbReference type="SMART" id="SM00448">
    <property type="entry name" value="REC"/>
    <property type="match status" value="1"/>
</dbReference>
<evidence type="ECO:0000259" key="3">
    <source>
        <dbReference type="PROSITE" id="PS50110"/>
    </source>
</evidence>
<evidence type="ECO:0000256" key="2">
    <source>
        <dbReference type="PROSITE-ProRule" id="PRU00169"/>
    </source>
</evidence>
<dbReference type="PANTHER" id="PTHR44591">
    <property type="entry name" value="STRESS RESPONSE REGULATOR PROTEIN 1"/>
    <property type="match status" value="1"/>
</dbReference>
<evidence type="ECO:0000313" key="4">
    <source>
        <dbReference type="EMBL" id="MBC3941921.1"/>
    </source>
</evidence>
<evidence type="ECO:0000313" key="5">
    <source>
        <dbReference type="Proteomes" id="UP000597613"/>
    </source>
</evidence>
<gene>
    <name evidence="4" type="ORF">H8S47_09530</name>
</gene>
<sequence>MRGTLLHHANIAVVDDNDLVRGAVSSLLRSMGHRTHVFDCGDAFLSSGVIVDCVLTDLQMPGRSGLAVAAELASRDRPPRIILMTAHADPTLASRCEKLGFAALLEKPLDSKLLIAAVEKAIRR</sequence>
<dbReference type="SUPFAM" id="SSF52172">
    <property type="entry name" value="CheY-like"/>
    <property type="match status" value="1"/>
</dbReference>
<reference evidence="4 5" key="1">
    <citation type="submission" date="2020-08" db="EMBL/GenBank/DDBJ databases">
        <title>Putative novel bacterial strains isolated from necrotic wheat leaf tissues caused by Xanthomonas translucens.</title>
        <authorList>
            <person name="Tambong J.T."/>
        </authorList>
    </citation>
    <scope>NUCLEOTIDE SEQUENCE [LARGE SCALE GENOMIC DNA]</scope>
    <source>
        <strain evidence="5">DOAB 1063</strain>
    </source>
</reference>
<dbReference type="InterPro" id="IPR011006">
    <property type="entry name" value="CheY-like_superfamily"/>
</dbReference>
<keyword evidence="5" id="KW-1185">Reference proteome</keyword>
<dbReference type="Pfam" id="PF00072">
    <property type="entry name" value="Response_reg"/>
    <property type="match status" value="1"/>
</dbReference>